<organism evidence="2 3">
    <name type="scientific">Oidiodendron maius (strain Zn)</name>
    <dbReference type="NCBI Taxonomy" id="913774"/>
    <lineage>
        <taxon>Eukaryota</taxon>
        <taxon>Fungi</taxon>
        <taxon>Dikarya</taxon>
        <taxon>Ascomycota</taxon>
        <taxon>Pezizomycotina</taxon>
        <taxon>Leotiomycetes</taxon>
        <taxon>Leotiomycetes incertae sedis</taxon>
        <taxon>Myxotrichaceae</taxon>
        <taxon>Oidiodendron</taxon>
    </lineage>
</organism>
<proteinExistence type="predicted"/>
<dbReference type="Proteomes" id="UP000054321">
    <property type="component" value="Unassembled WGS sequence"/>
</dbReference>
<accession>A0A0C3HL08</accession>
<name>A0A0C3HL08_OIDMZ</name>
<dbReference type="AlphaFoldDB" id="A0A0C3HL08"/>
<evidence type="ECO:0000313" key="3">
    <source>
        <dbReference type="Proteomes" id="UP000054321"/>
    </source>
</evidence>
<gene>
    <name evidence="2" type="ORF">OIDMADRAFT_26376</name>
</gene>
<dbReference type="InParanoid" id="A0A0C3HL08"/>
<feature type="region of interest" description="Disordered" evidence="1">
    <location>
        <begin position="49"/>
        <end position="80"/>
    </location>
</feature>
<protein>
    <submittedName>
        <fullName evidence="2">Uncharacterized protein</fullName>
    </submittedName>
</protein>
<dbReference type="EMBL" id="KN832873">
    <property type="protein sequence ID" value="KIN03715.1"/>
    <property type="molecule type" value="Genomic_DNA"/>
</dbReference>
<reference evidence="3" key="2">
    <citation type="submission" date="2015-01" db="EMBL/GenBank/DDBJ databases">
        <title>Evolutionary Origins and Diversification of the Mycorrhizal Mutualists.</title>
        <authorList>
            <consortium name="DOE Joint Genome Institute"/>
            <consortium name="Mycorrhizal Genomics Consortium"/>
            <person name="Kohler A."/>
            <person name="Kuo A."/>
            <person name="Nagy L.G."/>
            <person name="Floudas D."/>
            <person name="Copeland A."/>
            <person name="Barry K.W."/>
            <person name="Cichocki N."/>
            <person name="Veneault-Fourrey C."/>
            <person name="LaButti K."/>
            <person name="Lindquist E.A."/>
            <person name="Lipzen A."/>
            <person name="Lundell T."/>
            <person name="Morin E."/>
            <person name="Murat C."/>
            <person name="Riley R."/>
            <person name="Ohm R."/>
            <person name="Sun H."/>
            <person name="Tunlid A."/>
            <person name="Henrissat B."/>
            <person name="Grigoriev I.V."/>
            <person name="Hibbett D.S."/>
            <person name="Martin F."/>
        </authorList>
    </citation>
    <scope>NUCLEOTIDE SEQUENCE [LARGE SCALE GENOMIC DNA]</scope>
    <source>
        <strain evidence="3">Zn</strain>
    </source>
</reference>
<keyword evidence="3" id="KW-1185">Reference proteome</keyword>
<evidence type="ECO:0000313" key="2">
    <source>
        <dbReference type="EMBL" id="KIN03715.1"/>
    </source>
</evidence>
<sequence>MTGSARRGKGRAPPLIQYREVSDWDLGGGPDTAFEPFFLPSHRCPSSALAASLGGQGEERCRGPTGASSPPEISVHPVQQRRPAPPAIITLALVWVSLAVAPCHLSDSTEMPARPGSPAGDVVARRLWATQSNGHHCANGTPASPEVLVCAITLPFRIRGGLLLRRAARLERPSSGHSQQLKMGAALDDDDGTGWGTLRGMAEACPNGDTRARCLLSVQCFASFRRIDWTCRTAALSPQADPVAICSLLVPARRPPTVSGQERSWVCSRCHSLALAGCDELHLAGSP</sequence>
<dbReference type="HOGENOM" id="CLU_970094_0_0_1"/>
<evidence type="ECO:0000256" key="1">
    <source>
        <dbReference type="SAM" id="MobiDB-lite"/>
    </source>
</evidence>
<reference evidence="2 3" key="1">
    <citation type="submission" date="2014-04" db="EMBL/GenBank/DDBJ databases">
        <authorList>
            <consortium name="DOE Joint Genome Institute"/>
            <person name="Kuo A."/>
            <person name="Martino E."/>
            <person name="Perotto S."/>
            <person name="Kohler A."/>
            <person name="Nagy L.G."/>
            <person name="Floudas D."/>
            <person name="Copeland A."/>
            <person name="Barry K.W."/>
            <person name="Cichocki N."/>
            <person name="Veneault-Fourrey C."/>
            <person name="LaButti K."/>
            <person name="Lindquist E.A."/>
            <person name="Lipzen A."/>
            <person name="Lundell T."/>
            <person name="Morin E."/>
            <person name="Murat C."/>
            <person name="Sun H."/>
            <person name="Tunlid A."/>
            <person name="Henrissat B."/>
            <person name="Grigoriev I.V."/>
            <person name="Hibbett D.S."/>
            <person name="Martin F."/>
            <person name="Nordberg H.P."/>
            <person name="Cantor M.N."/>
            <person name="Hua S.X."/>
        </authorList>
    </citation>
    <scope>NUCLEOTIDE SEQUENCE [LARGE SCALE GENOMIC DNA]</scope>
    <source>
        <strain evidence="2 3">Zn</strain>
    </source>
</reference>